<evidence type="ECO:0000313" key="1">
    <source>
        <dbReference type="EMBL" id="QHS93694.1"/>
    </source>
</evidence>
<accession>A0A6C0BPY2</accession>
<reference evidence="1" key="1">
    <citation type="journal article" date="2020" name="Nature">
        <title>Giant virus diversity and host interactions through global metagenomics.</title>
        <authorList>
            <person name="Schulz F."/>
            <person name="Roux S."/>
            <person name="Paez-Espino D."/>
            <person name="Jungbluth S."/>
            <person name="Walsh D.A."/>
            <person name="Denef V.J."/>
            <person name="McMahon K.D."/>
            <person name="Konstantinidis K.T."/>
            <person name="Eloe-Fadrosh E.A."/>
            <person name="Kyrpides N.C."/>
            <person name="Woyke T."/>
        </authorList>
    </citation>
    <scope>NUCLEOTIDE SEQUENCE</scope>
    <source>
        <strain evidence="1">GVMAG-M-3300018080-19</strain>
    </source>
</reference>
<protein>
    <submittedName>
        <fullName evidence="1">Uncharacterized protein</fullName>
    </submittedName>
</protein>
<dbReference type="EMBL" id="MN739208">
    <property type="protein sequence ID" value="QHS93694.1"/>
    <property type="molecule type" value="Genomic_DNA"/>
</dbReference>
<dbReference type="AlphaFoldDB" id="A0A6C0BPY2"/>
<sequence length="182" mass="20516">MSSTFPLPAIVYRRTQTRSLGTCAWVGDSNILPVYGPYQHTLAAKNPGERILDMGSPKSVAMLLKTCVTDREVQAVKDAYVVKDGKVYRDSSFDGDTIVSQVFDRCLAQFFAGFGSHPLPTLCPADPPHHFEVYLSEPHKYLDRVSTMCDGTFQQVQAGKVRKRGLELKQQRRLKCLRRIFM</sequence>
<name>A0A6C0BPY2_9ZZZZ</name>
<organism evidence="1">
    <name type="scientific">viral metagenome</name>
    <dbReference type="NCBI Taxonomy" id="1070528"/>
    <lineage>
        <taxon>unclassified sequences</taxon>
        <taxon>metagenomes</taxon>
        <taxon>organismal metagenomes</taxon>
    </lineage>
</organism>
<proteinExistence type="predicted"/>